<dbReference type="SUPFAM" id="SSF52058">
    <property type="entry name" value="L domain-like"/>
    <property type="match status" value="2"/>
</dbReference>
<dbReference type="AlphaFoldDB" id="A0A9P1FSM2"/>
<evidence type="ECO:0000313" key="2">
    <source>
        <dbReference type="EMBL" id="CAL4772249.1"/>
    </source>
</evidence>
<dbReference type="PANTHER" id="PTHR32134">
    <property type="entry name" value="FNIP REPEAT-CONTAINING PROTEIN"/>
    <property type="match status" value="1"/>
</dbReference>
<dbReference type="InterPro" id="IPR051251">
    <property type="entry name" value="STK_FNIP-Repeat"/>
</dbReference>
<dbReference type="Proteomes" id="UP001152797">
    <property type="component" value="Unassembled WGS sequence"/>
</dbReference>
<comment type="caution">
    <text evidence="1">The sequence shown here is derived from an EMBL/GenBank/DDBJ whole genome shotgun (WGS) entry which is preliminary data.</text>
</comment>
<sequence>MSASGTDGAPGTLDVDISGLDGKQFQLTLRDDLLGSEVLDLLAARLPRRRGCTLKMIWKDEELVEKQILSEQGLKRGTTAQISYIYVRVNLWGAILHLYHGAGDQEDLRVLREVQHLHLIGWRPAIDVWHYFPFLKNLRHLTIGNDFNESLLDITLPNSLQSLTFGDKFDQSLRGVKLPALKKLIFGRSFNQSLQGVDFPGSLQHVSFGKHFNQPMDVHKLPKTLQSLTFKEWFKQPLAGVLLPDLQELLLSRHCFDTAVSLADVLPRSLLRLRLADFFNGDLREVRLPNLQNLTFGYAFNKSLKGVALPSTLQTLSFGAFFNQSLEGVDFPSGLQNLTFGYYFNQPLDMVTLPSHLQSLELGLDFNQPLDQVCLPQLEELIFGNYFNQSLRMAKLPSTLQSLTFGRSFIDCTSGVNLQSLRTLKLIKTFNKSFNSLELPQLENLSFSDNFNRDLDLACCPKLKSLSFGSAFNQSMKGIRLPQSLESLTFGGAFNQSLEGVELPSSLQSLTFGIAFNQPMEGINLPVGLQSLTMGDLFRRSLPRLPKNLQRLALKDQGENRNLSSAVAHLTSLEQISLGHGASATASLVDLPGSLESMEMARFPRVKIASAAAKQLSNLSSLRCDSILVALEDSVELKCLEDLTEKQLRHLNRTYWETYIAKYPVVGRLEDPPYQAADYDQFAGPFAEVQYTRPRKAAPAKSQESIRESRCPVTRAAWAVGNALVKLLPRQLLPN</sequence>
<dbReference type="EMBL" id="CAMXCT020000935">
    <property type="protein sequence ID" value="CAL1138312.1"/>
    <property type="molecule type" value="Genomic_DNA"/>
</dbReference>
<reference evidence="2 3" key="2">
    <citation type="submission" date="2024-05" db="EMBL/GenBank/DDBJ databases">
        <authorList>
            <person name="Chen Y."/>
            <person name="Shah S."/>
            <person name="Dougan E. K."/>
            <person name="Thang M."/>
            <person name="Chan C."/>
        </authorList>
    </citation>
    <scope>NUCLEOTIDE SEQUENCE [LARGE SCALE GENOMIC DNA]</scope>
</reference>
<dbReference type="InterPro" id="IPR032675">
    <property type="entry name" value="LRR_dom_sf"/>
</dbReference>
<dbReference type="Pfam" id="PF05725">
    <property type="entry name" value="FNIP"/>
    <property type="match status" value="7"/>
</dbReference>
<organism evidence="1">
    <name type="scientific">Cladocopium goreaui</name>
    <dbReference type="NCBI Taxonomy" id="2562237"/>
    <lineage>
        <taxon>Eukaryota</taxon>
        <taxon>Sar</taxon>
        <taxon>Alveolata</taxon>
        <taxon>Dinophyceae</taxon>
        <taxon>Suessiales</taxon>
        <taxon>Symbiodiniaceae</taxon>
        <taxon>Cladocopium</taxon>
    </lineage>
</organism>
<reference evidence="1" key="1">
    <citation type="submission" date="2022-10" db="EMBL/GenBank/DDBJ databases">
        <authorList>
            <person name="Chen Y."/>
            <person name="Dougan E. K."/>
            <person name="Chan C."/>
            <person name="Rhodes N."/>
            <person name="Thang M."/>
        </authorList>
    </citation>
    <scope>NUCLEOTIDE SEQUENCE</scope>
</reference>
<dbReference type="InterPro" id="IPR008615">
    <property type="entry name" value="FNIP"/>
</dbReference>
<dbReference type="PANTHER" id="PTHR32134:SF169">
    <property type="entry name" value="FNIP REPEAT-CONTAINING PROTEIN-RELATED"/>
    <property type="match status" value="1"/>
</dbReference>
<keyword evidence="3" id="KW-1185">Reference proteome</keyword>
<accession>A0A9P1FSM2</accession>
<name>A0A9P1FSM2_9DINO</name>
<dbReference type="EMBL" id="CAMXCT030000935">
    <property type="protein sequence ID" value="CAL4772249.1"/>
    <property type="molecule type" value="Genomic_DNA"/>
</dbReference>
<proteinExistence type="predicted"/>
<evidence type="ECO:0000313" key="1">
    <source>
        <dbReference type="EMBL" id="CAI3984937.1"/>
    </source>
</evidence>
<protein>
    <submittedName>
        <fullName evidence="2">F-box and FNIP repeat-containing protein L60</fullName>
    </submittedName>
</protein>
<dbReference type="EMBL" id="CAMXCT010000935">
    <property type="protein sequence ID" value="CAI3984937.1"/>
    <property type="molecule type" value="Genomic_DNA"/>
</dbReference>
<gene>
    <name evidence="1" type="ORF">C1SCF055_LOCUS12430</name>
</gene>
<evidence type="ECO:0000313" key="3">
    <source>
        <dbReference type="Proteomes" id="UP001152797"/>
    </source>
</evidence>
<dbReference type="Gene3D" id="3.80.10.10">
    <property type="entry name" value="Ribonuclease Inhibitor"/>
    <property type="match status" value="2"/>
</dbReference>